<keyword evidence="3" id="KW-0050">Antiport</keyword>
<keyword evidence="2" id="KW-0813">Transport</keyword>
<dbReference type="Pfam" id="PF01699">
    <property type="entry name" value="Na_Ca_ex"/>
    <property type="match status" value="1"/>
</dbReference>
<dbReference type="FunFam" id="1.20.1420.30:FF:000014">
    <property type="entry name" value="Cation/H+ exchanger protein 2"/>
    <property type="match status" value="1"/>
</dbReference>
<reference evidence="15" key="1">
    <citation type="submission" date="2024-04" db="EMBL/GenBank/DDBJ databases">
        <title>Salinicola lusitanus LLJ914,a marine bacterium isolated from the Okinawa Trough.</title>
        <authorList>
            <person name="Li J."/>
        </authorList>
    </citation>
    <scope>NUCLEOTIDE SEQUENCE [LARGE SCALE GENOMIC DNA]</scope>
</reference>
<evidence type="ECO:0000313" key="15">
    <source>
        <dbReference type="Proteomes" id="UP001460270"/>
    </source>
</evidence>
<dbReference type="Pfam" id="PF03733">
    <property type="entry name" value="YccF"/>
    <property type="match status" value="1"/>
</dbReference>
<dbReference type="GO" id="GO:0006874">
    <property type="term" value="P:intracellular calcium ion homeostasis"/>
    <property type="evidence" value="ECO:0007669"/>
    <property type="project" value="TreeGrafter"/>
</dbReference>
<dbReference type="InterPro" id="IPR044880">
    <property type="entry name" value="NCX_ion-bd_dom_sf"/>
</dbReference>
<feature type="transmembrane region" description="Helical" evidence="11">
    <location>
        <begin position="546"/>
        <end position="566"/>
    </location>
</feature>
<name>A0AAW0NJ53_9GOBI</name>
<feature type="transmembrane region" description="Helical" evidence="11">
    <location>
        <begin position="470"/>
        <end position="491"/>
    </location>
</feature>
<evidence type="ECO:0000313" key="14">
    <source>
        <dbReference type="EMBL" id="KAK7895352.1"/>
    </source>
</evidence>
<dbReference type="Gene3D" id="1.20.1420.30">
    <property type="entry name" value="NCX, central ion-binding region"/>
    <property type="match status" value="1"/>
</dbReference>
<keyword evidence="5" id="KW-0106">Calcium</keyword>
<evidence type="ECO:0000256" key="9">
    <source>
        <dbReference type="ARBA" id="ARBA00023136"/>
    </source>
</evidence>
<dbReference type="PANTHER" id="PTHR31503">
    <property type="entry name" value="VACUOLAR CALCIUM ION TRANSPORTER"/>
    <property type="match status" value="1"/>
</dbReference>
<feature type="transmembrane region" description="Helical" evidence="11">
    <location>
        <begin position="613"/>
        <end position="633"/>
    </location>
</feature>
<feature type="transmembrane region" description="Helical" evidence="11">
    <location>
        <begin position="237"/>
        <end position="261"/>
    </location>
</feature>
<evidence type="ECO:0000256" key="3">
    <source>
        <dbReference type="ARBA" id="ARBA00022449"/>
    </source>
</evidence>
<evidence type="ECO:0000256" key="11">
    <source>
        <dbReference type="SAM" id="Phobius"/>
    </source>
</evidence>
<evidence type="ECO:0000259" key="13">
    <source>
        <dbReference type="Pfam" id="PF03733"/>
    </source>
</evidence>
<evidence type="ECO:0000259" key="12">
    <source>
        <dbReference type="Pfam" id="PF01699"/>
    </source>
</evidence>
<feature type="transmembrane region" description="Helical" evidence="11">
    <location>
        <begin position="511"/>
        <end position="534"/>
    </location>
</feature>
<keyword evidence="4" id="KW-0597">Phosphoprotein</keyword>
<organism evidence="14 15">
    <name type="scientific">Mugilogobius chulae</name>
    <name type="common">yellowstripe goby</name>
    <dbReference type="NCBI Taxonomy" id="88201"/>
    <lineage>
        <taxon>Eukaryota</taxon>
        <taxon>Metazoa</taxon>
        <taxon>Chordata</taxon>
        <taxon>Craniata</taxon>
        <taxon>Vertebrata</taxon>
        <taxon>Euteleostomi</taxon>
        <taxon>Actinopterygii</taxon>
        <taxon>Neopterygii</taxon>
        <taxon>Teleostei</taxon>
        <taxon>Neoteleostei</taxon>
        <taxon>Acanthomorphata</taxon>
        <taxon>Gobiaria</taxon>
        <taxon>Gobiiformes</taxon>
        <taxon>Gobioidei</taxon>
        <taxon>Gobiidae</taxon>
        <taxon>Gobionellinae</taxon>
        <taxon>Mugilogobius</taxon>
    </lineage>
</organism>
<dbReference type="GO" id="GO:0012505">
    <property type="term" value="C:endomembrane system"/>
    <property type="evidence" value="ECO:0007669"/>
    <property type="project" value="UniProtKB-SubCell"/>
</dbReference>
<feature type="transmembrane region" description="Helical" evidence="11">
    <location>
        <begin position="705"/>
        <end position="724"/>
    </location>
</feature>
<evidence type="ECO:0000256" key="7">
    <source>
        <dbReference type="ARBA" id="ARBA00022989"/>
    </source>
</evidence>
<feature type="region of interest" description="Disordered" evidence="10">
    <location>
        <begin position="63"/>
        <end position="125"/>
    </location>
</feature>
<evidence type="ECO:0008006" key="16">
    <source>
        <dbReference type="Google" id="ProtNLM"/>
    </source>
</evidence>
<keyword evidence="15" id="KW-1185">Reference proteome</keyword>
<proteinExistence type="predicted"/>
<dbReference type="InterPro" id="IPR004713">
    <property type="entry name" value="CaH_exchang"/>
</dbReference>
<dbReference type="AlphaFoldDB" id="A0AAW0NJ53"/>
<evidence type="ECO:0000256" key="1">
    <source>
        <dbReference type="ARBA" id="ARBA00004127"/>
    </source>
</evidence>
<protein>
    <recommendedName>
        <fullName evidence="16">Cation/H+ exchanger protein 1</fullName>
    </recommendedName>
</protein>
<sequence>MFKFTIITGSSILPLTRTSHITREISRAHFSSRQAHFLTICSRVPSSSPGLRSLHMQHRKAWLQPDEADNSVRRRSAAEHPENHGDHVEHHQRLPRRHSPTDRLCPGSHHGDYGQSETTSTEGSGHHYCQYTPKCFLTVHRGGHGGHSPRSAASWYGDEAWNDSVTKTTIRAENEVEAHREANNYKFGFRKWKGYVTERPIEVRSDIDKELHSDLSTAKPQEGSLVTCGNVAYVIFFGWWISLTYFIISSLMFLTILGAVYGNFCWKMGCYFIWPFGKSIESSQCSFNKFIFQACDGMRTTVVKPPRCVIIAENDQNGEKDSSPLLASSPFPVEVPVPEPPPKTTSSHWRHPGTYMWLLLGFPVLALMHLVACVVSWLLIFTIPVAKLNARAVTTVLLMAPQDIHINQLDKTLLCETRVILCCNKAMNIHFYKYSVLGINIFALNLLPLVITSLAIGYTDGDNVYFSAETKFAVAITSIIPLSYFIGMGIASISAQRPQSCNEVLRRDVKAALTGTLLGCILFIPGICMIIGGIKHREQKFNSRSAGVSSALLFISIGGVFAPTLFSKTFGNLVCESCTSVPGNTSVPFICKDCHYDSSQTDPHLILSHIEPLVYTIAVLLPAAYLIGLIFTLKTHSHIYDIHISDIQGGHAHGQYQQEVHSPHLSTGASAGPLLAANSCINASIVASRRIPAADPVVHWSRWRALAVLITATVLMACCADLTIKNIEPMLTHSAISQYFIGVTLLAMVPELPEIVNGIQFALQNNISLSLEVGSCIAVQVCMIQIPLLILFNAFYDVGFVLLFSDIHLWASIFSVILVNYIFMDGKCDYFQGTALVVVYFILLALYFFAPSPRSCPST</sequence>
<dbReference type="InterPro" id="IPR005185">
    <property type="entry name" value="YccF"/>
</dbReference>
<dbReference type="InterPro" id="IPR004837">
    <property type="entry name" value="NaCa_Exmemb"/>
</dbReference>
<comment type="caution">
    <text evidence="14">The sequence shown here is derived from an EMBL/GenBank/DDBJ whole genome shotgun (WGS) entry which is preliminary data.</text>
</comment>
<feature type="domain" description="Sodium/calcium exchanger membrane region" evidence="12">
    <location>
        <begin position="705"/>
        <end position="847"/>
    </location>
</feature>
<dbReference type="GO" id="GO:0005774">
    <property type="term" value="C:vacuolar membrane"/>
    <property type="evidence" value="ECO:0007669"/>
    <property type="project" value="UniProtKB-ARBA"/>
</dbReference>
<comment type="subcellular location">
    <subcellularLocation>
        <location evidence="1">Endomembrane system</location>
        <topology evidence="1">Multi-pass membrane protein</topology>
    </subcellularLocation>
</comment>
<evidence type="ECO:0000256" key="4">
    <source>
        <dbReference type="ARBA" id="ARBA00022553"/>
    </source>
</evidence>
<dbReference type="GO" id="GO:0015369">
    <property type="term" value="F:calcium:proton antiporter activity"/>
    <property type="evidence" value="ECO:0007669"/>
    <property type="project" value="TreeGrafter"/>
</dbReference>
<keyword evidence="9 11" id="KW-0472">Membrane</keyword>
<feature type="compositionally biased region" description="Basic and acidic residues" evidence="10">
    <location>
        <begin position="70"/>
        <end position="92"/>
    </location>
</feature>
<dbReference type="EMBL" id="JBBPFD010000015">
    <property type="protein sequence ID" value="KAK7895352.1"/>
    <property type="molecule type" value="Genomic_DNA"/>
</dbReference>
<feature type="transmembrane region" description="Helical" evidence="11">
    <location>
        <begin position="730"/>
        <end position="749"/>
    </location>
</feature>
<dbReference type="Proteomes" id="UP001460270">
    <property type="component" value="Unassembled WGS sequence"/>
</dbReference>
<feature type="transmembrane region" description="Helical" evidence="11">
    <location>
        <begin position="798"/>
        <end position="823"/>
    </location>
</feature>
<feature type="transmembrane region" description="Helical" evidence="11">
    <location>
        <begin position="355"/>
        <end position="380"/>
    </location>
</feature>
<evidence type="ECO:0000256" key="6">
    <source>
        <dbReference type="ARBA" id="ARBA00022692"/>
    </source>
</evidence>
<evidence type="ECO:0000256" key="8">
    <source>
        <dbReference type="ARBA" id="ARBA00023065"/>
    </source>
</evidence>
<accession>A0AAW0NJ53</accession>
<keyword evidence="8" id="KW-0406">Ion transport</keyword>
<keyword evidence="5" id="KW-0109">Calcium transport</keyword>
<dbReference type="PANTHER" id="PTHR31503:SF10">
    <property type="entry name" value="VNX1 PROTEIN"/>
    <property type="match status" value="1"/>
</dbReference>
<gene>
    <name evidence="14" type="ORF">WMY93_020677</name>
</gene>
<evidence type="ECO:0000256" key="5">
    <source>
        <dbReference type="ARBA" id="ARBA00022568"/>
    </source>
</evidence>
<feature type="transmembrane region" description="Helical" evidence="11">
    <location>
        <begin position="434"/>
        <end position="458"/>
    </location>
</feature>
<evidence type="ECO:0000256" key="10">
    <source>
        <dbReference type="SAM" id="MobiDB-lite"/>
    </source>
</evidence>
<feature type="transmembrane region" description="Helical" evidence="11">
    <location>
        <begin position="769"/>
        <end position="792"/>
    </location>
</feature>
<evidence type="ECO:0000256" key="2">
    <source>
        <dbReference type="ARBA" id="ARBA00022448"/>
    </source>
</evidence>
<feature type="transmembrane region" description="Helical" evidence="11">
    <location>
        <begin position="830"/>
        <end position="850"/>
    </location>
</feature>
<feature type="domain" description="Inner membrane component" evidence="13">
    <location>
        <begin position="228"/>
        <end position="278"/>
    </location>
</feature>
<keyword evidence="6 11" id="KW-0812">Transmembrane</keyword>
<keyword evidence="7 11" id="KW-1133">Transmembrane helix</keyword>